<reference evidence="4" key="1">
    <citation type="submission" date="2022-12" db="EMBL/GenBank/DDBJ databases">
        <title>Draft genome assemblies for two species of Escallonia (Escalloniales).</title>
        <authorList>
            <person name="Chanderbali A."/>
            <person name="Dervinis C."/>
            <person name="Anghel I."/>
            <person name="Soltis D."/>
            <person name="Soltis P."/>
            <person name="Zapata F."/>
        </authorList>
    </citation>
    <scope>NUCLEOTIDE SEQUENCE</scope>
    <source>
        <strain evidence="4">UCBG92.1500</strain>
        <tissue evidence="4">Leaf</tissue>
    </source>
</reference>
<dbReference type="InterPro" id="IPR007700">
    <property type="entry name" value="DUF668"/>
</dbReference>
<dbReference type="Pfam" id="PF05003">
    <property type="entry name" value="DUF668"/>
    <property type="match status" value="1"/>
</dbReference>
<feature type="coiled-coil region" evidence="1">
    <location>
        <begin position="138"/>
        <end position="182"/>
    </location>
</feature>
<dbReference type="GO" id="GO:0045927">
    <property type="term" value="P:positive regulation of growth"/>
    <property type="evidence" value="ECO:0007669"/>
    <property type="project" value="InterPro"/>
</dbReference>
<name>A0AA88RJL2_9ASTE</name>
<dbReference type="InterPro" id="IPR021864">
    <property type="entry name" value="DUF3475"/>
</dbReference>
<keyword evidence="1" id="KW-0175">Coiled coil</keyword>
<dbReference type="EMBL" id="JAVXUO010001035">
    <property type="protein sequence ID" value="KAK2986678.1"/>
    <property type="molecule type" value="Genomic_DNA"/>
</dbReference>
<accession>A0AA88RJL2</accession>
<feature type="domain" description="DUF668" evidence="2">
    <location>
        <begin position="255"/>
        <end position="339"/>
    </location>
</feature>
<proteinExistence type="predicted"/>
<dbReference type="PANTHER" id="PTHR31730:SF18">
    <property type="entry name" value="PROTEIN PSK SIMULATOR 2"/>
    <property type="match status" value="1"/>
</dbReference>
<evidence type="ECO:0000256" key="1">
    <source>
        <dbReference type="SAM" id="Coils"/>
    </source>
</evidence>
<evidence type="ECO:0000259" key="3">
    <source>
        <dbReference type="Pfam" id="PF11961"/>
    </source>
</evidence>
<evidence type="ECO:0000259" key="2">
    <source>
        <dbReference type="Pfam" id="PF05003"/>
    </source>
</evidence>
<feature type="domain" description="DUF3475" evidence="3">
    <location>
        <begin position="38"/>
        <end position="94"/>
    </location>
</feature>
<comment type="caution">
    <text evidence="4">The sequence shown here is derived from an EMBL/GenBank/DDBJ whole genome shotgun (WGS) entry which is preliminary data.</text>
</comment>
<dbReference type="InterPro" id="IPR045021">
    <property type="entry name" value="PSI1/2/3"/>
</dbReference>
<dbReference type="Pfam" id="PF11961">
    <property type="entry name" value="DUF3475"/>
    <property type="match status" value="1"/>
</dbReference>
<dbReference type="PANTHER" id="PTHR31730">
    <property type="entry name" value="OS01G0873900 PROTEIN"/>
    <property type="match status" value="1"/>
</dbReference>
<keyword evidence="5" id="KW-1185">Reference proteome</keyword>
<protein>
    <submittedName>
        <fullName evidence="4">Uncharacterized protein</fullName>
    </submittedName>
</protein>
<evidence type="ECO:0000313" key="5">
    <source>
        <dbReference type="Proteomes" id="UP001187471"/>
    </source>
</evidence>
<dbReference type="AlphaFoldDB" id="A0AA88RJL2"/>
<evidence type="ECO:0000313" key="4">
    <source>
        <dbReference type="EMBL" id="KAK2986678.1"/>
    </source>
</evidence>
<dbReference type="Proteomes" id="UP001187471">
    <property type="component" value="Unassembled WGS sequence"/>
</dbReference>
<sequence length="471" mass="54222">MIEKAPQVSSFLGKAGVVLDTLRSSMFNLGSRGNKISILSFEVANTIAKGANLLQTLSKENIRFLKEEILHSEGVQQLVSQDIEELLCIAAADKRKEFDVFSLEVIRFGDLCIDRQWHNLGRFFEQFDSDLIVHRQIREEAERTMQELTTLAQHTSELYHELNALDRSEQNYRRKIEEVESLVLSQRGESLKKLGRELKHRRMVARNLKKKSVWPKSMEEVVEKLVDVIILIHQAILEAFGHNGLTVSVNDKIERLGVTGLASHYAKTITQIDDIVFHATSLPPNMRDSLYNGLPSSVKRVLCSWVRRADYAEELTVPQIKVEMEETLRWLVPVAKNTIIAHQGIGSVGEWANTGLCKIHIMTRRSFSVPFLFHSKDFGKMTGTHSSLIRLQTLYHADKQKMDMRILKLLMLLHRLIGRVRFGDMTIKFGRRDKLDRIDTCLEERQIRQDIYLLPEETNWRRLVPGISKSQ</sequence>
<organism evidence="4 5">
    <name type="scientific">Escallonia rubra</name>
    <dbReference type="NCBI Taxonomy" id="112253"/>
    <lineage>
        <taxon>Eukaryota</taxon>
        <taxon>Viridiplantae</taxon>
        <taxon>Streptophyta</taxon>
        <taxon>Embryophyta</taxon>
        <taxon>Tracheophyta</taxon>
        <taxon>Spermatophyta</taxon>
        <taxon>Magnoliopsida</taxon>
        <taxon>eudicotyledons</taxon>
        <taxon>Gunneridae</taxon>
        <taxon>Pentapetalae</taxon>
        <taxon>asterids</taxon>
        <taxon>campanulids</taxon>
        <taxon>Escalloniales</taxon>
        <taxon>Escalloniaceae</taxon>
        <taxon>Escallonia</taxon>
    </lineage>
</organism>
<gene>
    <name evidence="4" type="ORF">RJ640_020840</name>
</gene>